<dbReference type="VEuPathDB" id="AmoebaDB:NAEGRDRAFT_49289"/>
<dbReference type="InterPro" id="IPR051029">
    <property type="entry name" value="mRNA_Capping_Enz/RNA_Phosphat"/>
</dbReference>
<feature type="compositionally biased region" description="Low complexity" evidence="1">
    <location>
        <begin position="25"/>
        <end position="39"/>
    </location>
</feature>
<dbReference type="AlphaFoldDB" id="D2VG91"/>
<evidence type="ECO:0000313" key="4">
    <source>
        <dbReference type="Proteomes" id="UP000006671"/>
    </source>
</evidence>
<evidence type="ECO:0000259" key="2">
    <source>
        <dbReference type="PROSITE" id="PS50056"/>
    </source>
</evidence>
<dbReference type="Proteomes" id="UP000006671">
    <property type="component" value="Unassembled WGS sequence"/>
</dbReference>
<dbReference type="InterPro" id="IPR029021">
    <property type="entry name" value="Prot-tyrosine_phosphatase-like"/>
</dbReference>
<sequence length="361" mass="40546">MQSPKCTSSANSEPCCERNASEETSNNSSKNLRNSSNSSVHCLTIQTSNIAIQDTNGSSPTTPPSPLYKKNLSVDTTVTSASSSSNENPTPSVEETTPSPTTANVRHNVLQKISKWSGLDNFGTPLEPTHIIPLKTPIKTKFLESTKKWRPFTTEDFLFGNLKSGYCVAGIVDLSNHDCIYDVDSVCSPKNPEQFLKEIGKLYFKDEEEKDTLLKYVITSPILRKSCIYDNFTSDEIRNVIDNTETIPLTYIKVRLVAKEIPGEEQQVDFNHVINDFFEKFPSHYIGVHCSYGFNRTGFICCSYLISERAIPIDEALNIFAKSKPPGIKHHWFLKALRKRYDPNYIELNDDENGVSEDSSM</sequence>
<feature type="domain" description="Tyrosine specific protein phosphatases" evidence="2">
    <location>
        <begin position="268"/>
        <end position="325"/>
    </location>
</feature>
<dbReference type="PROSITE" id="PS50056">
    <property type="entry name" value="TYR_PHOSPHATASE_2"/>
    <property type="match status" value="1"/>
</dbReference>
<name>D2VG91_NAEGR</name>
<reference evidence="3 4" key="1">
    <citation type="journal article" date="2010" name="Cell">
        <title>The genome of Naegleria gruberi illuminates early eukaryotic versatility.</title>
        <authorList>
            <person name="Fritz-Laylin L.K."/>
            <person name="Prochnik S.E."/>
            <person name="Ginger M.L."/>
            <person name="Dacks J.B."/>
            <person name="Carpenter M.L."/>
            <person name="Field M.C."/>
            <person name="Kuo A."/>
            <person name="Paredez A."/>
            <person name="Chapman J."/>
            <person name="Pham J."/>
            <person name="Shu S."/>
            <person name="Neupane R."/>
            <person name="Cipriano M."/>
            <person name="Mancuso J."/>
            <person name="Tu H."/>
            <person name="Salamov A."/>
            <person name="Lindquist E."/>
            <person name="Shapiro H."/>
            <person name="Lucas S."/>
            <person name="Grigoriev I.V."/>
            <person name="Cande W.Z."/>
            <person name="Fulton C."/>
            <person name="Rokhsar D.S."/>
            <person name="Dawson S.C."/>
        </authorList>
    </citation>
    <scope>NUCLEOTIDE SEQUENCE [LARGE SCALE GENOMIC DNA]</scope>
    <source>
        <strain evidence="3 4">NEG-M</strain>
    </source>
</reference>
<evidence type="ECO:0000313" key="3">
    <source>
        <dbReference type="EMBL" id="EFC44308.1"/>
    </source>
</evidence>
<dbReference type="STRING" id="5762.D2VG91"/>
<protein>
    <recommendedName>
        <fullName evidence="2">Tyrosine specific protein phosphatases domain-containing protein</fullName>
    </recommendedName>
</protein>
<dbReference type="InterPro" id="IPR000387">
    <property type="entry name" value="Tyr_Pase_dom"/>
</dbReference>
<dbReference type="SUPFAM" id="SSF52799">
    <property type="entry name" value="(Phosphotyrosine protein) phosphatases II"/>
    <property type="match status" value="1"/>
</dbReference>
<feature type="region of interest" description="Disordered" evidence="1">
    <location>
        <begin position="1"/>
        <end position="39"/>
    </location>
</feature>
<accession>D2VG91</accession>
<dbReference type="PANTHER" id="PTHR10367:SF17">
    <property type="entry name" value="MRNA-CAPPING ENZYME"/>
    <property type="match status" value="1"/>
</dbReference>
<dbReference type="GO" id="GO:0006370">
    <property type="term" value="P:7-methylguanosine mRNA capping"/>
    <property type="evidence" value="ECO:0007669"/>
    <property type="project" value="TreeGrafter"/>
</dbReference>
<proteinExistence type="predicted"/>
<gene>
    <name evidence="3" type="ORF">NAEGRDRAFT_49289</name>
</gene>
<dbReference type="InterPro" id="IPR016130">
    <property type="entry name" value="Tyr_Pase_AS"/>
</dbReference>
<feature type="compositionally biased region" description="Low complexity" evidence="1">
    <location>
        <begin position="75"/>
        <end position="102"/>
    </location>
</feature>
<dbReference type="OrthoDB" id="428974at2759"/>
<dbReference type="OMA" id="FPSHYIG"/>
<dbReference type="GeneID" id="8856775"/>
<feature type="region of interest" description="Disordered" evidence="1">
    <location>
        <begin position="75"/>
        <end position="104"/>
    </location>
</feature>
<dbReference type="GO" id="GO:0004484">
    <property type="term" value="F:mRNA guanylyltransferase activity"/>
    <property type="evidence" value="ECO:0007669"/>
    <property type="project" value="TreeGrafter"/>
</dbReference>
<dbReference type="Gene3D" id="3.90.190.10">
    <property type="entry name" value="Protein tyrosine phosphatase superfamily"/>
    <property type="match status" value="2"/>
</dbReference>
<dbReference type="InParanoid" id="D2VG91"/>
<feature type="compositionally biased region" description="Polar residues" evidence="1">
    <location>
        <begin position="1"/>
        <end position="12"/>
    </location>
</feature>
<evidence type="ECO:0000256" key="1">
    <source>
        <dbReference type="SAM" id="MobiDB-lite"/>
    </source>
</evidence>
<dbReference type="PROSITE" id="PS00383">
    <property type="entry name" value="TYR_PHOSPHATASE_1"/>
    <property type="match status" value="1"/>
</dbReference>
<dbReference type="KEGG" id="ngr:NAEGRDRAFT_49289"/>
<dbReference type="RefSeq" id="XP_002677052.1">
    <property type="nucleotide sequence ID" value="XM_002677006.1"/>
</dbReference>
<feature type="region of interest" description="Disordered" evidence="1">
    <location>
        <begin position="51"/>
        <end position="70"/>
    </location>
</feature>
<dbReference type="PANTHER" id="PTHR10367">
    <property type="entry name" value="MRNA-CAPPING ENZYME"/>
    <property type="match status" value="1"/>
</dbReference>
<organism evidence="4">
    <name type="scientific">Naegleria gruberi</name>
    <name type="common">Amoeba</name>
    <dbReference type="NCBI Taxonomy" id="5762"/>
    <lineage>
        <taxon>Eukaryota</taxon>
        <taxon>Discoba</taxon>
        <taxon>Heterolobosea</taxon>
        <taxon>Tetramitia</taxon>
        <taxon>Eutetramitia</taxon>
        <taxon>Vahlkampfiidae</taxon>
        <taxon>Naegleria</taxon>
    </lineage>
</organism>
<dbReference type="eggNOG" id="KOG2386">
    <property type="taxonomic scope" value="Eukaryota"/>
</dbReference>
<dbReference type="EMBL" id="GG738869">
    <property type="protein sequence ID" value="EFC44308.1"/>
    <property type="molecule type" value="Genomic_DNA"/>
</dbReference>
<keyword evidence="4" id="KW-1185">Reference proteome</keyword>